<gene>
    <name evidence="6" type="primary">EOG090X0HLA</name>
</gene>
<keyword evidence="4 5" id="KW-0206">Cytoskeleton</keyword>
<evidence type="ECO:0000256" key="1">
    <source>
        <dbReference type="ARBA" id="ARBA00004245"/>
    </source>
</evidence>
<evidence type="ECO:0000313" key="6">
    <source>
        <dbReference type="EMBL" id="SVE77341.1"/>
    </source>
</evidence>
<evidence type="ECO:0000256" key="5">
    <source>
        <dbReference type="RuleBase" id="RU004301"/>
    </source>
</evidence>
<sequence>MPSDLTWLRRILDVSGLFTKIFPATQLVLFCILAQIISLQLGAIQKGINDQVFEALAEVNYTEPSLQYEDKKHFDSFFRCSAQEQYSSINYHHSEYERRGSFVAACSAFRKIDVDQYNEDNYKEDECGESQSPPSIEALKTVLRNAPISSRNQMVKDAALNVVMQVLLSMKSSQIEEAVNALDRDHLDILMKYIYRGFETPSEGSSGQLLAWHEKVHAVAGVGCIVRVLTDKKRV</sequence>
<dbReference type="SUPFAM" id="SSF69103">
    <property type="entry name" value="Arp2/3 complex 16 kDa subunit ARPC5"/>
    <property type="match status" value="1"/>
</dbReference>
<dbReference type="Gene3D" id="1.25.40.190">
    <property type="entry name" value="Actin-related protein 2/3 complex subunit 5"/>
    <property type="match status" value="1"/>
</dbReference>
<dbReference type="InterPro" id="IPR006789">
    <property type="entry name" value="ARPC5"/>
</dbReference>
<comment type="subcellular location">
    <subcellularLocation>
        <location evidence="1">Cytoplasm</location>
        <location evidence="1">Cytoskeleton</location>
    </subcellularLocation>
</comment>
<evidence type="ECO:0000256" key="4">
    <source>
        <dbReference type="ARBA" id="ARBA00023212"/>
    </source>
</evidence>
<dbReference type="GO" id="GO:0034314">
    <property type="term" value="P:Arp2/3 complex-mediated actin nucleation"/>
    <property type="evidence" value="ECO:0007669"/>
    <property type="project" value="InterPro"/>
</dbReference>
<dbReference type="GO" id="GO:0005885">
    <property type="term" value="C:Arp2/3 protein complex"/>
    <property type="evidence" value="ECO:0007669"/>
    <property type="project" value="InterPro"/>
</dbReference>
<protein>
    <recommendedName>
        <fullName evidence="5">Actin-related protein 2/3 complex subunit 5</fullName>
    </recommendedName>
</protein>
<proteinExistence type="evidence at transcript level"/>
<accession>A0A4Y7M7Q0</accession>
<dbReference type="PANTHER" id="PTHR12644">
    <property type="entry name" value="ARP2/3 COMPLEX 16 KD SUBUNIT P16-ARC"/>
    <property type="match status" value="1"/>
</dbReference>
<dbReference type="AlphaFoldDB" id="A0A4Y7M7Q0"/>
<organism evidence="6">
    <name type="scientific">Daphnia lumholtzi</name>
    <dbReference type="NCBI Taxonomy" id="42856"/>
    <lineage>
        <taxon>Eukaryota</taxon>
        <taxon>Metazoa</taxon>
        <taxon>Ecdysozoa</taxon>
        <taxon>Arthropoda</taxon>
        <taxon>Crustacea</taxon>
        <taxon>Branchiopoda</taxon>
        <taxon>Diplostraca</taxon>
        <taxon>Cladocera</taxon>
        <taxon>Anomopoda</taxon>
        <taxon>Daphniidae</taxon>
        <taxon>Daphnia</taxon>
    </lineage>
</organism>
<dbReference type="InterPro" id="IPR036743">
    <property type="entry name" value="ARPC5_sf"/>
</dbReference>
<keyword evidence="3" id="KW-0963">Cytoplasm</keyword>
<reference evidence="6" key="1">
    <citation type="submission" date="2018-08" db="EMBL/GenBank/DDBJ databases">
        <authorList>
            <person name="Cornetti L."/>
        </authorList>
    </citation>
    <scope>NUCLEOTIDE SEQUENCE</scope>
    <source>
        <strain evidence="6">US-AR</strain>
    </source>
</reference>
<evidence type="ECO:0000256" key="3">
    <source>
        <dbReference type="ARBA" id="ARBA00022490"/>
    </source>
</evidence>
<evidence type="ECO:0000256" key="2">
    <source>
        <dbReference type="ARBA" id="ARBA00006084"/>
    </source>
</evidence>
<dbReference type="EMBL" id="LR007722">
    <property type="protein sequence ID" value="SVE77341.1"/>
    <property type="molecule type" value="mRNA"/>
</dbReference>
<name>A0A4Y7M7Q0_9CRUS</name>
<dbReference type="GO" id="GO:0030833">
    <property type="term" value="P:regulation of actin filament polymerization"/>
    <property type="evidence" value="ECO:0007669"/>
    <property type="project" value="InterPro"/>
</dbReference>
<dbReference type="Pfam" id="PF04699">
    <property type="entry name" value="P16-Arc"/>
    <property type="match status" value="1"/>
</dbReference>
<comment type="similarity">
    <text evidence="2 5">Belongs to the ARPC5 family.</text>
</comment>
<comment type="function">
    <text evidence="5">Functions as component of the Arp2/3 complex which is involved in regulation of actin polymerization and together with an activating nucleation-promoting factor (NPF) mediates the formation of branched actin networks. Arp2/3 complex plays a critical role in the control of cell morphogenesis via the modulation of cell polarity development.</text>
</comment>